<reference evidence="3" key="1">
    <citation type="submission" date="2022-11" db="EMBL/GenBank/DDBJ databases">
        <title>Genome Sequence of Cubamyces cubensis.</title>
        <authorList>
            <person name="Buettner E."/>
        </authorList>
    </citation>
    <scope>NUCLEOTIDE SEQUENCE</scope>
    <source>
        <strain evidence="3">MPL-01</strain>
    </source>
</reference>
<dbReference type="EMBL" id="JAPEVG010000599">
    <property type="protein sequence ID" value="KAJ8457089.1"/>
    <property type="molecule type" value="Genomic_DNA"/>
</dbReference>
<name>A0AAD7TH67_9APHY</name>
<gene>
    <name evidence="3" type="ORF">ONZ51_g11737</name>
</gene>
<dbReference type="Proteomes" id="UP001215151">
    <property type="component" value="Unassembled WGS sequence"/>
</dbReference>
<proteinExistence type="predicted"/>
<dbReference type="SUPFAM" id="SSF52833">
    <property type="entry name" value="Thioredoxin-like"/>
    <property type="match status" value="1"/>
</dbReference>
<dbReference type="PANTHER" id="PTHR21148">
    <property type="entry name" value="THIOREDOXIN DOMAIN-CONTAINING PROTEIN 9"/>
    <property type="match status" value="1"/>
</dbReference>
<evidence type="ECO:0008006" key="5">
    <source>
        <dbReference type="Google" id="ProtNLM"/>
    </source>
</evidence>
<organism evidence="3 4">
    <name type="scientific">Trametes cubensis</name>
    <dbReference type="NCBI Taxonomy" id="1111947"/>
    <lineage>
        <taxon>Eukaryota</taxon>
        <taxon>Fungi</taxon>
        <taxon>Dikarya</taxon>
        <taxon>Basidiomycota</taxon>
        <taxon>Agaricomycotina</taxon>
        <taxon>Agaricomycetes</taxon>
        <taxon>Polyporales</taxon>
        <taxon>Polyporaceae</taxon>
        <taxon>Trametes</taxon>
    </lineage>
</organism>
<evidence type="ECO:0000256" key="2">
    <source>
        <dbReference type="SAM" id="MobiDB-lite"/>
    </source>
</evidence>
<dbReference type="InterPro" id="IPR036249">
    <property type="entry name" value="Thioredoxin-like_sf"/>
</dbReference>
<dbReference type="AlphaFoldDB" id="A0AAD7TH67"/>
<protein>
    <recommendedName>
        <fullName evidence="5">Thioredoxin-like protein</fullName>
    </recommendedName>
</protein>
<dbReference type="Gene3D" id="3.40.30.10">
    <property type="entry name" value="Glutaredoxin"/>
    <property type="match status" value="1"/>
</dbReference>
<feature type="region of interest" description="Disordered" evidence="2">
    <location>
        <begin position="1"/>
        <end position="31"/>
    </location>
</feature>
<evidence type="ECO:0000256" key="1">
    <source>
        <dbReference type="SAM" id="Coils"/>
    </source>
</evidence>
<accession>A0AAD7TH67</accession>
<comment type="caution">
    <text evidence="3">The sequence shown here is derived from an EMBL/GenBank/DDBJ whole genome shotgun (WGS) entry which is preliminary data.</text>
</comment>
<keyword evidence="4" id="KW-1185">Reference proteome</keyword>
<sequence length="226" mass="25911">MSEQDAKLASLMSRLNEPSTSSAHTADAAQDDEDIFAELEAEIENDSSAAFREHGMEQLKREMEQLQQMKSDGHGQYREVTDEKEVIRLSAHKPRCVIHFFHHKFKRCEIMDKHLSRIAPKYFNTLFIRVFVENVPWLVERLGIKVLPCVIPFVNGVSKDRIVGFEELGNTDQFETATLEWKLLNSGVIQKDDSFGPTINYGAKPAVRQRVRGRPQDDDSDFDLDD</sequence>
<dbReference type="CDD" id="cd02989">
    <property type="entry name" value="Phd_like_TxnDC9"/>
    <property type="match status" value="1"/>
</dbReference>
<feature type="coiled-coil region" evidence="1">
    <location>
        <begin position="49"/>
        <end position="76"/>
    </location>
</feature>
<evidence type="ECO:0000313" key="3">
    <source>
        <dbReference type="EMBL" id="KAJ8457089.1"/>
    </source>
</evidence>
<evidence type="ECO:0000313" key="4">
    <source>
        <dbReference type="Proteomes" id="UP001215151"/>
    </source>
</evidence>
<keyword evidence="1" id="KW-0175">Coiled coil</keyword>